<reference evidence="1 2" key="1">
    <citation type="submission" date="2016-06" db="EMBL/GenBank/DDBJ databases">
        <title>Genome of Rhinopithecus bieti.</title>
        <authorList>
            <person name="Wu"/>
            <person name="C.-I. and Zhang"/>
            <person name="Y."/>
        </authorList>
    </citation>
    <scope>NUCLEOTIDE SEQUENCE</scope>
</reference>
<dbReference type="GeneTree" id="ENSGT00860000135798"/>
<protein>
    <submittedName>
        <fullName evidence="1">Uncharacterized protein</fullName>
    </submittedName>
</protein>
<proteinExistence type="predicted"/>
<dbReference type="AlphaFoldDB" id="A0A2K6LCK6"/>
<dbReference type="Proteomes" id="UP000233180">
    <property type="component" value="Unassembled WGS sequence"/>
</dbReference>
<evidence type="ECO:0000313" key="2">
    <source>
        <dbReference type="Proteomes" id="UP000233180"/>
    </source>
</evidence>
<reference evidence="1" key="2">
    <citation type="submission" date="2025-08" db="UniProtKB">
        <authorList>
            <consortium name="Ensembl"/>
        </authorList>
    </citation>
    <scope>IDENTIFICATION</scope>
</reference>
<reference evidence="1" key="3">
    <citation type="submission" date="2025-09" db="UniProtKB">
        <authorList>
            <consortium name="Ensembl"/>
        </authorList>
    </citation>
    <scope>IDENTIFICATION</scope>
</reference>
<accession>A0A2K6LCK6</accession>
<dbReference type="OMA" id="YIVKQTH"/>
<dbReference type="Ensembl" id="ENSRBIT00000045125.1">
    <property type="protein sequence ID" value="ENSRBIP00000021242.1"/>
    <property type="gene ID" value="ENSRBIG00000034605.1"/>
</dbReference>
<evidence type="ECO:0000313" key="1">
    <source>
        <dbReference type="Ensembl" id="ENSRBIP00000021242.1"/>
    </source>
</evidence>
<sequence>MTPAEAACVRFSRYPMANFVITAQWLLPFCIKYIVKQTHLLLKNNLLAAASFLDPACVLGEWLVQVLFLPSSLFFYEGQEDNHQPLG</sequence>
<keyword evidence="2" id="KW-1185">Reference proteome</keyword>
<organism evidence="1 2">
    <name type="scientific">Rhinopithecus bieti</name>
    <name type="common">Black snub-nosed monkey</name>
    <name type="synonym">Pygathrix bieti</name>
    <dbReference type="NCBI Taxonomy" id="61621"/>
    <lineage>
        <taxon>Eukaryota</taxon>
        <taxon>Metazoa</taxon>
        <taxon>Chordata</taxon>
        <taxon>Craniata</taxon>
        <taxon>Vertebrata</taxon>
        <taxon>Euteleostomi</taxon>
        <taxon>Mammalia</taxon>
        <taxon>Eutheria</taxon>
        <taxon>Euarchontoglires</taxon>
        <taxon>Primates</taxon>
        <taxon>Haplorrhini</taxon>
        <taxon>Catarrhini</taxon>
        <taxon>Cercopithecidae</taxon>
        <taxon>Colobinae</taxon>
        <taxon>Rhinopithecus</taxon>
    </lineage>
</organism>
<name>A0A2K6LCK6_RHIBE</name>